<reference evidence="1" key="1">
    <citation type="submission" date="2018-02" db="EMBL/GenBank/DDBJ databases">
        <title>Rhizophora mucronata_Transcriptome.</title>
        <authorList>
            <person name="Meera S.P."/>
            <person name="Sreeshan A."/>
            <person name="Augustine A."/>
        </authorList>
    </citation>
    <scope>NUCLEOTIDE SEQUENCE</scope>
    <source>
        <tissue evidence="1">Leaf</tissue>
    </source>
</reference>
<sequence>MLFKFIMHHTDPKKDITSAFRFPKPFTSQNIVSNRDLLHHIHLDLNKNENNAKTSSEKRITEIKEVARTIWKWLYPQHLPDLTFITGN</sequence>
<protein>
    <submittedName>
        <fullName evidence="1">Uncharacterized protein</fullName>
    </submittedName>
</protein>
<name>A0A2P2K4F5_RHIMU</name>
<accession>A0A2P2K4F5</accession>
<dbReference type="EMBL" id="GGEC01020122">
    <property type="protein sequence ID" value="MBX00606.1"/>
    <property type="molecule type" value="Transcribed_RNA"/>
</dbReference>
<proteinExistence type="predicted"/>
<organism evidence="1">
    <name type="scientific">Rhizophora mucronata</name>
    <name type="common">Asiatic mangrove</name>
    <dbReference type="NCBI Taxonomy" id="61149"/>
    <lineage>
        <taxon>Eukaryota</taxon>
        <taxon>Viridiplantae</taxon>
        <taxon>Streptophyta</taxon>
        <taxon>Embryophyta</taxon>
        <taxon>Tracheophyta</taxon>
        <taxon>Spermatophyta</taxon>
        <taxon>Magnoliopsida</taxon>
        <taxon>eudicotyledons</taxon>
        <taxon>Gunneridae</taxon>
        <taxon>Pentapetalae</taxon>
        <taxon>rosids</taxon>
        <taxon>fabids</taxon>
        <taxon>Malpighiales</taxon>
        <taxon>Rhizophoraceae</taxon>
        <taxon>Rhizophora</taxon>
    </lineage>
</organism>
<dbReference type="AlphaFoldDB" id="A0A2P2K4F5"/>
<evidence type="ECO:0000313" key="1">
    <source>
        <dbReference type="EMBL" id="MBX00606.1"/>
    </source>
</evidence>